<dbReference type="PANTHER" id="PTHR20932:SF31">
    <property type="entry name" value="RING-TYPE DOMAIN-CONTAINING PROTEIN"/>
    <property type="match status" value="1"/>
</dbReference>
<dbReference type="CDD" id="cd00118">
    <property type="entry name" value="LysM"/>
    <property type="match status" value="1"/>
</dbReference>
<dbReference type="InterPro" id="IPR036779">
    <property type="entry name" value="LysM_dom_sf"/>
</dbReference>
<dbReference type="PROSITE" id="PS51782">
    <property type="entry name" value="LYSM"/>
    <property type="match status" value="1"/>
</dbReference>
<dbReference type="InterPro" id="IPR045030">
    <property type="entry name" value="LYSM1-4"/>
</dbReference>
<gene>
    <name evidence="3" type="ORF">N0V93_005462</name>
</gene>
<feature type="region of interest" description="Disordered" evidence="1">
    <location>
        <begin position="72"/>
        <end position="134"/>
    </location>
</feature>
<dbReference type="EMBL" id="JAPEVB010000003">
    <property type="protein sequence ID" value="KAJ4391842.1"/>
    <property type="molecule type" value="Genomic_DNA"/>
</dbReference>
<feature type="compositionally biased region" description="Low complexity" evidence="1">
    <location>
        <begin position="85"/>
        <end position="95"/>
    </location>
</feature>
<sequence length="275" mass="30545">MSSEACCTCATIICDSPTSFETKNEKQLSTPDDKRLECCSRVICGKCIHNNPRFASYCPYCQLAGNPSNPLPQGLREPPSYDFATSKTSSKSLPSDPTPPPPPYTYRSTKLSSAPADEKQPVEDQPPDTLHFLHPDDTLPSLSLRYNVPLYILKRHNNLTSDHLLSARRTVLIPGSHYPSGVSLSPRPVEGEEEETRKAKIRRWMVGCKCAEYDVAELYLEQAGYDLGSAVERYLADEEWARAHPLESKKKGKEKVKGGGTWASQAAFLRRQGPS</sequence>
<dbReference type="Pfam" id="PF01476">
    <property type="entry name" value="LysM"/>
    <property type="match status" value="1"/>
</dbReference>
<evidence type="ECO:0000313" key="4">
    <source>
        <dbReference type="Proteomes" id="UP001140453"/>
    </source>
</evidence>
<reference evidence="3" key="1">
    <citation type="submission" date="2022-10" db="EMBL/GenBank/DDBJ databases">
        <title>Tapping the CABI collections for fungal endophytes: first genome assemblies for Collariella, Neodidymelliopsis, Ascochyta clinopodiicola, Didymella pomorum, Didymosphaeria variabile, Neocosmospora piperis and Neocucurbitaria cava.</title>
        <authorList>
            <person name="Hill R."/>
        </authorList>
    </citation>
    <scope>NUCLEOTIDE SEQUENCE</scope>
    <source>
        <strain evidence="3">IMI 355082</strain>
    </source>
</reference>
<comment type="caution">
    <text evidence="3">The sequence shown here is derived from an EMBL/GenBank/DDBJ whole genome shotgun (WGS) entry which is preliminary data.</text>
</comment>
<name>A0A9W8YWM6_9PEZI</name>
<feature type="domain" description="LysM" evidence="2">
    <location>
        <begin position="129"/>
        <end position="173"/>
    </location>
</feature>
<protein>
    <recommendedName>
        <fullName evidence="2">LysM domain-containing protein</fullName>
    </recommendedName>
</protein>
<organism evidence="3 4">
    <name type="scientific">Gnomoniopsis smithogilvyi</name>
    <dbReference type="NCBI Taxonomy" id="1191159"/>
    <lineage>
        <taxon>Eukaryota</taxon>
        <taxon>Fungi</taxon>
        <taxon>Dikarya</taxon>
        <taxon>Ascomycota</taxon>
        <taxon>Pezizomycotina</taxon>
        <taxon>Sordariomycetes</taxon>
        <taxon>Sordariomycetidae</taxon>
        <taxon>Diaporthales</taxon>
        <taxon>Gnomoniaceae</taxon>
        <taxon>Gnomoniopsis</taxon>
    </lineage>
</organism>
<dbReference type="OrthoDB" id="2107166at2759"/>
<dbReference type="InterPro" id="IPR018392">
    <property type="entry name" value="LysM"/>
</dbReference>
<accession>A0A9W8YWM6</accession>
<dbReference type="PANTHER" id="PTHR20932">
    <property type="entry name" value="LYSM AND PUTATIVE PEPTIDOGLYCAN-BINDING DOMAIN-CONTAINING PROTEIN"/>
    <property type="match status" value="1"/>
</dbReference>
<proteinExistence type="predicted"/>
<evidence type="ECO:0000313" key="3">
    <source>
        <dbReference type="EMBL" id="KAJ4391842.1"/>
    </source>
</evidence>
<evidence type="ECO:0000259" key="2">
    <source>
        <dbReference type="PROSITE" id="PS51782"/>
    </source>
</evidence>
<keyword evidence="4" id="KW-1185">Reference proteome</keyword>
<feature type="region of interest" description="Disordered" evidence="1">
    <location>
        <begin position="246"/>
        <end position="275"/>
    </location>
</feature>
<dbReference type="AlphaFoldDB" id="A0A9W8YWM6"/>
<dbReference type="Gene3D" id="3.10.350.10">
    <property type="entry name" value="LysM domain"/>
    <property type="match status" value="1"/>
</dbReference>
<dbReference type="Proteomes" id="UP001140453">
    <property type="component" value="Unassembled WGS sequence"/>
</dbReference>
<evidence type="ECO:0000256" key="1">
    <source>
        <dbReference type="SAM" id="MobiDB-lite"/>
    </source>
</evidence>